<dbReference type="RefSeq" id="WP_191209884.1">
    <property type="nucleotide sequence ID" value="NZ_BAABKL010000015.1"/>
</dbReference>
<accession>A0A927EZ64</accession>
<organism evidence="2 3">
    <name type="scientific">Streptomyces chumphonensis</name>
    <dbReference type="NCBI Taxonomy" id="1214925"/>
    <lineage>
        <taxon>Bacteria</taxon>
        <taxon>Bacillati</taxon>
        <taxon>Actinomycetota</taxon>
        <taxon>Actinomycetes</taxon>
        <taxon>Kitasatosporales</taxon>
        <taxon>Streptomycetaceae</taxon>
        <taxon>Streptomyces</taxon>
    </lineage>
</organism>
<proteinExistence type="predicted"/>
<sequence>MNDERAQGKFPRGLWVRLFVYLVAGHLLSAFVYLLFVLGAE</sequence>
<dbReference type="AlphaFoldDB" id="A0A927EZ64"/>
<dbReference type="EMBL" id="JACXYU010000005">
    <property type="protein sequence ID" value="MBD3932321.1"/>
    <property type="molecule type" value="Genomic_DNA"/>
</dbReference>
<keyword evidence="1" id="KW-0472">Membrane</keyword>
<evidence type="ECO:0000256" key="1">
    <source>
        <dbReference type="SAM" id="Phobius"/>
    </source>
</evidence>
<dbReference type="Pfam" id="PF19621">
    <property type="entry name" value="DUF6126"/>
    <property type="match status" value="1"/>
</dbReference>
<dbReference type="Proteomes" id="UP000632289">
    <property type="component" value="Unassembled WGS sequence"/>
</dbReference>
<evidence type="ECO:0000313" key="2">
    <source>
        <dbReference type="EMBL" id="MBD3932321.1"/>
    </source>
</evidence>
<evidence type="ECO:0000313" key="3">
    <source>
        <dbReference type="Proteomes" id="UP000632289"/>
    </source>
</evidence>
<keyword evidence="3" id="KW-1185">Reference proteome</keyword>
<feature type="transmembrane region" description="Helical" evidence="1">
    <location>
        <begin position="18"/>
        <end position="38"/>
    </location>
</feature>
<keyword evidence="1" id="KW-0812">Transmembrane</keyword>
<keyword evidence="1" id="KW-1133">Transmembrane helix</keyword>
<protein>
    <submittedName>
        <fullName evidence="2">Small hydrophobic protein</fullName>
    </submittedName>
</protein>
<comment type="caution">
    <text evidence="2">The sequence shown here is derived from an EMBL/GenBank/DDBJ whole genome shotgun (WGS) entry which is preliminary data.</text>
</comment>
<reference evidence="2" key="1">
    <citation type="submission" date="2020-09" db="EMBL/GenBank/DDBJ databases">
        <title>Secondary metabolite and genome analysis of marine Streptomyces chumphonensis KK1-2T.</title>
        <authorList>
            <person name="Phongsopitanun W."/>
            <person name="Kanchanasin P."/>
            <person name="Pittayakhajonwut P."/>
            <person name="Suwanborirux K."/>
            <person name="Tanasupawat S."/>
        </authorList>
    </citation>
    <scope>NUCLEOTIDE SEQUENCE</scope>
    <source>
        <strain evidence="2">KK1-2</strain>
    </source>
</reference>
<gene>
    <name evidence="2" type="ORF">IF129_12245</name>
</gene>
<dbReference type="InterPro" id="IPR046129">
    <property type="entry name" value="DUF6126"/>
</dbReference>
<name>A0A927EZ64_9ACTN</name>